<evidence type="ECO:0000313" key="2">
    <source>
        <dbReference type="EMBL" id="GMF23966.1"/>
    </source>
</evidence>
<evidence type="ECO:0000256" key="1">
    <source>
        <dbReference type="SAM" id="MobiDB-lite"/>
    </source>
</evidence>
<name>A0A9W6U0F5_9STRA</name>
<evidence type="ECO:0000313" key="3">
    <source>
        <dbReference type="Proteomes" id="UP001165121"/>
    </source>
</evidence>
<protein>
    <submittedName>
        <fullName evidence="2">Unnamed protein product</fullName>
    </submittedName>
</protein>
<dbReference type="EMBL" id="BSXT01000305">
    <property type="protein sequence ID" value="GMF23966.1"/>
    <property type="molecule type" value="Genomic_DNA"/>
</dbReference>
<comment type="caution">
    <text evidence="2">The sequence shown here is derived from an EMBL/GenBank/DDBJ whole genome shotgun (WGS) entry which is preliminary data.</text>
</comment>
<feature type="compositionally biased region" description="Polar residues" evidence="1">
    <location>
        <begin position="143"/>
        <end position="158"/>
    </location>
</feature>
<accession>A0A9W6U0F5</accession>
<feature type="compositionally biased region" description="Basic and acidic residues" evidence="1">
    <location>
        <begin position="63"/>
        <end position="76"/>
    </location>
</feature>
<dbReference type="Proteomes" id="UP001165121">
    <property type="component" value="Unassembled WGS sequence"/>
</dbReference>
<keyword evidence="3" id="KW-1185">Reference proteome</keyword>
<organism evidence="2 3">
    <name type="scientific">Phytophthora fragariaefolia</name>
    <dbReference type="NCBI Taxonomy" id="1490495"/>
    <lineage>
        <taxon>Eukaryota</taxon>
        <taxon>Sar</taxon>
        <taxon>Stramenopiles</taxon>
        <taxon>Oomycota</taxon>
        <taxon>Peronosporomycetes</taxon>
        <taxon>Peronosporales</taxon>
        <taxon>Peronosporaceae</taxon>
        <taxon>Phytophthora</taxon>
    </lineage>
</organism>
<sequence length="255" mass="26647">MNGTPRCPGKWTRGPSAVHWTLEWIPRVGSVQHHGTDAEGEQEEYQVSEVTTESIEESGEPFDDGHAMGEVFRPDEGVGGGQDTQAADNPPLTMNEDAGDPSGPRSTTSASRPAPVTGAGSTLSPQPAPPTTTMTVGLPMPSSPSMINPLDPTTNVDTPNAPPGANPLLTHLHQGNGREAMSGDQPGQVHYWKQTGGEYVAPVIPSPGVGWPQAIQPPVLSQVMGSTAQLVDYSNGAPVTIPTHSYYAAMCSGHT</sequence>
<reference evidence="2" key="1">
    <citation type="submission" date="2023-04" db="EMBL/GenBank/DDBJ databases">
        <title>Phytophthora fragariaefolia NBRC 109709.</title>
        <authorList>
            <person name="Ichikawa N."/>
            <person name="Sato H."/>
            <person name="Tonouchi N."/>
        </authorList>
    </citation>
    <scope>NUCLEOTIDE SEQUENCE</scope>
    <source>
        <strain evidence="2">NBRC 109709</strain>
    </source>
</reference>
<dbReference type="OrthoDB" id="114960at2759"/>
<dbReference type="AlphaFoldDB" id="A0A9W6U0F5"/>
<feature type="compositionally biased region" description="Polar residues" evidence="1">
    <location>
        <begin position="119"/>
        <end position="135"/>
    </location>
</feature>
<proteinExistence type="predicted"/>
<gene>
    <name evidence="2" type="ORF">Pfra01_000391400</name>
</gene>
<feature type="region of interest" description="Disordered" evidence="1">
    <location>
        <begin position="31"/>
        <end position="163"/>
    </location>
</feature>